<accession>A0AA39A8Z4</accession>
<evidence type="ECO:0000313" key="3">
    <source>
        <dbReference type="Proteomes" id="UP001168098"/>
    </source>
</evidence>
<evidence type="ECO:0000313" key="2">
    <source>
        <dbReference type="EMBL" id="KAJ9703206.1"/>
    </source>
</evidence>
<organism evidence="2 3">
    <name type="scientific">Vitis rotundifolia</name>
    <name type="common">Muscadine grape</name>
    <dbReference type="NCBI Taxonomy" id="103349"/>
    <lineage>
        <taxon>Eukaryota</taxon>
        <taxon>Viridiplantae</taxon>
        <taxon>Streptophyta</taxon>
        <taxon>Embryophyta</taxon>
        <taxon>Tracheophyta</taxon>
        <taxon>Spermatophyta</taxon>
        <taxon>Magnoliopsida</taxon>
        <taxon>eudicotyledons</taxon>
        <taxon>Gunneridae</taxon>
        <taxon>Pentapetalae</taxon>
        <taxon>rosids</taxon>
        <taxon>Vitales</taxon>
        <taxon>Vitaceae</taxon>
        <taxon>Viteae</taxon>
        <taxon>Vitis</taxon>
    </lineage>
</organism>
<keyword evidence="3" id="KW-1185">Reference proteome</keyword>
<dbReference type="AlphaFoldDB" id="A0AA39A8Z4"/>
<comment type="caution">
    <text evidence="2">The sequence shown here is derived from an EMBL/GenBank/DDBJ whole genome shotgun (WGS) entry which is preliminary data.</text>
</comment>
<dbReference type="Proteomes" id="UP001168098">
    <property type="component" value="Unassembled WGS sequence"/>
</dbReference>
<sequence length="125" mass="13896">MRPGQELVASPPIEDTCPVEHEAPAATPSGKTFLLPVWSAPPMSLRSLHFGVAVIHNLIRQLSSLLKRLEVLVWVESELAAIRRAVADVEKSLKELEKGMQAVKVEVCWMREEKEAIEAKCKDAE</sequence>
<dbReference type="EMBL" id="JARBHA010000004">
    <property type="protein sequence ID" value="KAJ9703206.1"/>
    <property type="molecule type" value="Genomic_DNA"/>
</dbReference>
<feature type="coiled-coil region" evidence="1">
    <location>
        <begin position="79"/>
        <end position="106"/>
    </location>
</feature>
<evidence type="ECO:0000256" key="1">
    <source>
        <dbReference type="SAM" id="Coils"/>
    </source>
</evidence>
<proteinExistence type="predicted"/>
<reference evidence="2 3" key="1">
    <citation type="journal article" date="2023" name="BMC Biotechnol.">
        <title>Vitis rotundifolia cv Carlos genome sequencing.</title>
        <authorList>
            <person name="Huff M."/>
            <person name="Hulse-Kemp A."/>
            <person name="Scheffler B."/>
            <person name="Youngblood R."/>
            <person name="Simpson S."/>
            <person name="Babiker E."/>
            <person name="Staton M."/>
        </authorList>
    </citation>
    <scope>NUCLEOTIDE SEQUENCE [LARGE SCALE GENOMIC DNA]</scope>
    <source>
        <tissue evidence="2">Leaf</tissue>
    </source>
</reference>
<keyword evidence="1" id="KW-0175">Coiled coil</keyword>
<protein>
    <submittedName>
        <fullName evidence="2">Uncharacterized protein</fullName>
    </submittedName>
</protein>
<gene>
    <name evidence="2" type="ORF">PVL29_004833</name>
</gene>
<name>A0AA39A8Z4_VITRO</name>